<sequence length="378" mass="41980">MICEPLRSGPAGHVDWLRGSAWPVWLEHGVDWDARGFCESLDLDTLTSPADFRRLRVVARQVYVFAQAHRAGVARADEAVELGVEFLRRRALQPDGGYAQKFDLRGAVIEPRRDLYDHAFVLLALASATRALPPAPLRREALNLLAYLDANLKHPVEGYLEGLPATQPRRQNPHMHLLEACLAAFEAFGDEIFLLRAHALLELFLDRFLDPAHGTLIEFLDDGLAPLLEDGRYAVEPGHHCEWIWLLTWSRRLGGPGADARAPRLDLALARLQAFVDRFAINPATGALYDEVWVDGAVKSRGSRLWPQTERLKSDAIRGAQALGEAERALDLFLAPAPRGLWAERLLEDGTPSREPAPASSLYHLTAGILFAAKEVGR</sequence>
<keyword evidence="4" id="KW-1185">Reference proteome</keyword>
<reference evidence="4" key="1">
    <citation type="submission" date="2017-06" db="EMBL/GenBank/DDBJ databases">
        <authorList>
            <person name="Varghese N."/>
            <person name="Submissions S."/>
        </authorList>
    </citation>
    <scope>NUCLEOTIDE SEQUENCE [LARGE SCALE GENOMIC DNA]</scope>
    <source>
        <strain evidence="4">DSM 137</strain>
    </source>
</reference>
<protein>
    <submittedName>
        <fullName evidence="3">Mannose-6-phosphate isomerase, type 3</fullName>
    </submittedName>
</protein>
<dbReference type="Gene3D" id="1.50.10.10">
    <property type="match status" value="1"/>
</dbReference>
<comment type="similarity">
    <text evidence="1">Belongs to the N-acylglucosamine 2-epimerase family.</text>
</comment>
<dbReference type="SUPFAM" id="SSF48208">
    <property type="entry name" value="Six-hairpin glycosidases"/>
    <property type="match status" value="1"/>
</dbReference>
<name>A0A212QHH5_RHOAC</name>
<evidence type="ECO:0000313" key="3">
    <source>
        <dbReference type="EMBL" id="SNB58849.1"/>
    </source>
</evidence>
<dbReference type="EMBL" id="FYDG01000001">
    <property type="protein sequence ID" value="SNB58849.1"/>
    <property type="molecule type" value="Genomic_DNA"/>
</dbReference>
<dbReference type="InterPro" id="IPR010819">
    <property type="entry name" value="AGE/CE"/>
</dbReference>
<dbReference type="RefSeq" id="WP_088519036.1">
    <property type="nucleotide sequence ID" value="NZ_FYDG01000001.1"/>
</dbReference>
<dbReference type="GO" id="GO:0005975">
    <property type="term" value="P:carbohydrate metabolic process"/>
    <property type="evidence" value="ECO:0007669"/>
    <property type="project" value="InterPro"/>
</dbReference>
<dbReference type="InterPro" id="IPR008928">
    <property type="entry name" value="6-hairpin_glycosidase_sf"/>
</dbReference>
<evidence type="ECO:0000313" key="4">
    <source>
        <dbReference type="Proteomes" id="UP000198418"/>
    </source>
</evidence>
<evidence type="ECO:0000256" key="2">
    <source>
        <dbReference type="ARBA" id="ARBA00023235"/>
    </source>
</evidence>
<evidence type="ECO:0000256" key="1">
    <source>
        <dbReference type="ARBA" id="ARBA00008558"/>
    </source>
</evidence>
<accession>A0A212QHH5</accession>
<dbReference type="Proteomes" id="UP000198418">
    <property type="component" value="Unassembled WGS sequence"/>
</dbReference>
<dbReference type="PANTHER" id="PTHR15108">
    <property type="entry name" value="N-ACYLGLUCOSAMINE-2-EPIMERASE"/>
    <property type="match status" value="1"/>
</dbReference>
<proteinExistence type="inferred from homology"/>
<dbReference type="AlphaFoldDB" id="A0A212QHH5"/>
<dbReference type="InterPro" id="IPR012341">
    <property type="entry name" value="6hp_glycosidase-like_sf"/>
</dbReference>
<organism evidence="3 4">
    <name type="scientific">Rhodoblastus acidophilus</name>
    <name type="common">Rhodopseudomonas acidophila</name>
    <dbReference type="NCBI Taxonomy" id="1074"/>
    <lineage>
        <taxon>Bacteria</taxon>
        <taxon>Pseudomonadati</taxon>
        <taxon>Pseudomonadota</taxon>
        <taxon>Alphaproteobacteria</taxon>
        <taxon>Hyphomicrobiales</taxon>
        <taxon>Rhodoblastaceae</taxon>
        <taxon>Rhodoblastus</taxon>
    </lineage>
</organism>
<dbReference type="OrthoDB" id="9806359at2"/>
<dbReference type="GO" id="GO:0016853">
    <property type="term" value="F:isomerase activity"/>
    <property type="evidence" value="ECO:0007669"/>
    <property type="project" value="UniProtKB-KW"/>
</dbReference>
<dbReference type="Pfam" id="PF07221">
    <property type="entry name" value="GlcNAc_2-epim"/>
    <property type="match status" value="1"/>
</dbReference>
<keyword evidence="2 3" id="KW-0413">Isomerase</keyword>
<gene>
    <name evidence="3" type="ORF">SAMN06265338_101580</name>
</gene>